<dbReference type="RefSeq" id="WP_154470867.1">
    <property type="nucleotide sequence ID" value="NZ_DBEWUL010000162.1"/>
</dbReference>
<protein>
    <recommendedName>
        <fullName evidence="1">Right handed beta helix domain-containing protein</fullName>
    </recommendedName>
</protein>
<comment type="caution">
    <text evidence="2">The sequence shown here is derived from an EMBL/GenBank/DDBJ whole genome shotgun (WGS) entry which is preliminary data.</text>
</comment>
<organism evidence="2 3">
    <name type="scientific">Clostridium porci</name>
    <dbReference type="NCBI Taxonomy" id="2605778"/>
    <lineage>
        <taxon>Bacteria</taxon>
        <taxon>Bacillati</taxon>
        <taxon>Bacillota</taxon>
        <taxon>Clostridia</taxon>
        <taxon>Eubacteriales</taxon>
        <taxon>Clostridiaceae</taxon>
        <taxon>Clostridium</taxon>
    </lineage>
</organism>
<dbReference type="Proteomes" id="UP000429958">
    <property type="component" value="Unassembled WGS sequence"/>
</dbReference>
<dbReference type="SUPFAM" id="SSF51126">
    <property type="entry name" value="Pectin lyase-like"/>
    <property type="match status" value="1"/>
</dbReference>
<dbReference type="InterPro" id="IPR011050">
    <property type="entry name" value="Pectin_lyase_fold/virulence"/>
</dbReference>
<name>A0A7X2TB57_9CLOT</name>
<feature type="domain" description="Right handed beta helix" evidence="1">
    <location>
        <begin position="365"/>
        <end position="511"/>
    </location>
</feature>
<dbReference type="Gene3D" id="2.160.20.10">
    <property type="entry name" value="Single-stranded right-handed beta-helix, Pectin lyase-like"/>
    <property type="match status" value="1"/>
</dbReference>
<reference evidence="2 3" key="1">
    <citation type="submission" date="2019-08" db="EMBL/GenBank/DDBJ databases">
        <title>In-depth cultivation of the pig gut microbiome towards novel bacterial diversity and tailored functional studies.</title>
        <authorList>
            <person name="Wylensek D."/>
            <person name="Hitch T.C.A."/>
            <person name="Clavel T."/>
        </authorList>
    </citation>
    <scope>NUCLEOTIDE SEQUENCE [LARGE SCALE GENOMIC DNA]</scope>
    <source>
        <strain evidence="2 3">WCA-389-WT-23D1</strain>
    </source>
</reference>
<dbReference type="SMART" id="SM00710">
    <property type="entry name" value="PbH1"/>
    <property type="match status" value="6"/>
</dbReference>
<gene>
    <name evidence="2" type="ORF">FYJ39_02350</name>
</gene>
<dbReference type="AlphaFoldDB" id="A0A7X2TB57"/>
<evidence type="ECO:0000259" key="1">
    <source>
        <dbReference type="Pfam" id="PF13229"/>
    </source>
</evidence>
<evidence type="ECO:0000313" key="2">
    <source>
        <dbReference type="EMBL" id="MSS35452.1"/>
    </source>
</evidence>
<sequence length="709" mass="77858">MKYTGKKILLVLFGTMLLYGGTSYSPGFTKMPGYLTAEAGVKPVVPAGIIESKKPVEVVSFYNGEPDAGHRAGAACANIGNGAEGERITLNSVAKAGYRLKEYQIEGYPGLRVTDGTFAMPSGNYQTLKVMAVFEENELRQPMTFYVDSAQGNDASSGNSEKTAWKTLNRVKQHELFVPGDRILLKRGSVFQGQQLAFSGMGNQKAPIVIGAYGEGELPRLDGEGKVENVISLYNQEYITISDLEITNLASEYRSDFGLNTSDNKQKPLRAINVSIKDFGTASGISIRNCYIHDINGNIGLKWNGGIFFDVKADIVDGKLSGVPSKYDHVIISGCTFERVDRSGIKLVNSSWCNQWEQNAPGVPVNWYPSTNVVVKENYMEKIGGDGITVRDTDGALIERNLVRDCRYQETGYNVGIWPFEASNTVIQYNEAYDTHSVQDGQGFDCDHASSNSIMQYNYSHNNEGGFMLIMGGYPHTGATIRYNISQNDRDKTFEFAQGCPKGVMIYNNTIYSDCTIPKGIFYLSNAKKGVGVNEAYVFNNLFYYPEGQILYGESEDKAKLQENIKLYNNAYLGGVSSLRADPNAVEAGEAGLVSPGLAPRINDTHKPVVGDSGRFEGYKLAEGSKLIDAGVTLEEAVSYFGGKEPFDGRTLSPRELYELARKGTSIKHVVGRNFPAIEGVNYNQDFLGNKNRYGEKPDIGAVEFMPEK</sequence>
<proteinExistence type="predicted"/>
<accession>A0A7X2TB57</accession>
<dbReference type="InterPro" id="IPR006626">
    <property type="entry name" value="PbH1"/>
</dbReference>
<evidence type="ECO:0000313" key="3">
    <source>
        <dbReference type="Proteomes" id="UP000429958"/>
    </source>
</evidence>
<dbReference type="Pfam" id="PF13229">
    <property type="entry name" value="Beta_helix"/>
    <property type="match status" value="1"/>
</dbReference>
<dbReference type="InterPro" id="IPR012334">
    <property type="entry name" value="Pectin_lyas_fold"/>
</dbReference>
<dbReference type="InterPro" id="IPR039448">
    <property type="entry name" value="Beta_helix"/>
</dbReference>
<dbReference type="EMBL" id="VUMD01000002">
    <property type="protein sequence ID" value="MSS35452.1"/>
    <property type="molecule type" value="Genomic_DNA"/>
</dbReference>
<keyword evidence="3" id="KW-1185">Reference proteome</keyword>